<dbReference type="PRINTS" id="PR01217">
    <property type="entry name" value="PRICHEXTENSN"/>
</dbReference>
<organism evidence="9 10">
    <name type="scientific">Macrosiphum euphorbiae</name>
    <name type="common">potato aphid</name>
    <dbReference type="NCBI Taxonomy" id="13131"/>
    <lineage>
        <taxon>Eukaryota</taxon>
        <taxon>Metazoa</taxon>
        <taxon>Ecdysozoa</taxon>
        <taxon>Arthropoda</taxon>
        <taxon>Hexapoda</taxon>
        <taxon>Insecta</taxon>
        <taxon>Pterygota</taxon>
        <taxon>Neoptera</taxon>
        <taxon>Paraneoptera</taxon>
        <taxon>Hemiptera</taxon>
        <taxon>Sternorrhyncha</taxon>
        <taxon>Aphidomorpha</taxon>
        <taxon>Aphidoidea</taxon>
        <taxon>Aphididae</taxon>
        <taxon>Macrosiphini</taxon>
        <taxon>Macrosiphum</taxon>
    </lineage>
</organism>
<feature type="region of interest" description="Disordered" evidence="8">
    <location>
        <begin position="1057"/>
        <end position="1083"/>
    </location>
</feature>
<feature type="region of interest" description="Disordered" evidence="8">
    <location>
        <begin position="204"/>
        <end position="238"/>
    </location>
</feature>
<evidence type="ECO:0000256" key="5">
    <source>
        <dbReference type="ARBA" id="ARBA00034848"/>
    </source>
</evidence>
<feature type="region of interest" description="Disordered" evidence="8">
    <location>
        <begin position="904"/>
        <end position="983"/>
    </location>
</feature>
<dbReference type="Proteomes" id="UP001160148">
    <property type="component" value="Unassembled WGS sequence"/>
</dbReference>
<feature type="compositionally biased region" description="Pro residues" evidence="8">
    <location>
        <begin position="927"/>
        <end position="946"/>
    </location>
</feature>
<evidence type="ECO:0000256" key="1">
    <source>
        <dbReference type="ARBA" id="ARBA00022438"/>
    </source>
</evidence>
<keyword evidence="3" id="KW-0378">Hydrolase</keyword>
<keyword evidence="1" id="KW-0031">Aminopeptidase</keyword>
<feature type="compositionally biased region" description="Pro residues" evidence="8">
    <location>
        <begin position="952"/>
        <end position="977"/>
    </location>
</feature>
<protein>
    <recommendedName>
        <fullName evidence="5">Actin maturation protease</fullName>
    </recommendedName>
    <alternativeName>
        <fullName evidence="6">Actin aminopeptidase ACTMAP</fullName>
    </alternativeName>
</protein>
<dbReference type="GO" id="GO:0006508">
    <property type="term" value="P:proteolysis"/>
    <property type="evidence" value="ECO:0007669"/>
    <property type="project" value="UniProtKB-KW"/>
</dbReference>
<feature type="compositionally biased region" description="Low complexity" evidence="8">
    <location>
        <begin position="915"/>
        <end position="926"/>
    </location>
</feature>
<dbReference type="GO" id="GO:0004177">
    <property type="term" value="F:aminopeptidase activity"/>
    <property type="evidence" value="ECO:0007669"/>
    <property type="project" value="UniProtKB-KW"/>
</dbReference>
<evidence type="ECO:0000256" key="8">
    <source>
        <dbReference type="SAM" id="MobiDB-lite"/>
    </source>
</evidence>
<dbReference type="AlphaFoldDB" id="A0AAV0WC77"/>
<evidence type="ECO:0000256" key="3">
    <source>
        <dbReference type="ARBA" id="ARBA00022801"/>
    </source>
</evidence>
<evidence type="ECO:0000256" key="7">
    <source>
        <dbReference type="ARBA" id="ARBA00049041"/>
    </source>
</evidence>
<comment type="caution">
    <text evidence="9">The sequence shown here is derived from an EMBL/GenBank/DDBJ whole genome shotgun (WGS) entry which is preliminary data.</text>
</comment>
<name>A0AAV0WC77_9HEMI</name>
<evidence type="ECO:0000256" key="2">
    <source>
        <dbReference type="ARBA" id="ARBA00022670"/>
    </source>
</evidence>
<accession>A0AAV0WC77</accession>
<comment type="catalytic activity">
    <reaction evidence="7">
        <text>N-terminal N(alpha)-acetyl-L-cysteinyl-L-aspartyl-[protein] + H2O = N-terminal L-aspartyl-[protein] + N-acetyl-L-cysteine</text>
        <dbReference type="Rhea" id="RHEA:74579"/>
        <dbReference type="Rhea" id="RHEA-COMP:12669"/>
        <dbReference type="Rhea" id="RHEA-COMP:18395"/>
        <dbReference type="ChEBI" id="CHEBI:15377"/>
        <dbReference type="ChEBI" id="CHEBI:64720"/>
        <dbReference type="ChEBI" id="CHEBI:78236"/>
        <dbReference type="ChEBI" id="CHEBI:193599"/>
    </reaction>
    <physiologicalReaction direction="left-to-right" evidence="7">
        <dbReference type="Rhea" id="RHEA:74580"/>
    </physiologicalReaction>
</comment>
<proteinExistence type="inferred from homology"/>
<gene>
    <name evidence="9" type="ORF">MEUPH1_LOCUS9468</name>
</gene>
<evidence type="ECO:0000256" key="6">
    <source>
        <dbReference type="ARBA" id="ARBA00034908"/>
    </source>
</evidence>
<evidence type="ECO:0000256" key="4">
    <source>
        <dbReference type="ARBA" id="ARBA00034725"/>
    </source>
</evidence>
<comment type="similarity">
    <text evidence="4">Belongs to the ACTMAP family.</text>
</comment>
<dbReference type="Pfam" id="PF21646">
    <property type="entry name" value="ACTMAP-like_C"/>
    <property type="match status" value="1"/>
</dbReference>
<dbReference type="PANTHER" id="PTHR28631:SF1">
    <property type="entry name" value="ACTIN MATURATION PROTEASE"/>
    <property type="match status" value="1"/>
</dbReference>
<dbReference type="EMBL" id="CARXXK010000002">
    <property type="protein sequence ID" value="CAI6353335.1"/>
    <property type="molecule type" value="Genomic_DNA"/>
</dbReference>
<dbReference type="InterPro" id="IPR040043">
    <property type="entry name" value="ACTMAP"/>
</dbReference>
<evidence type="ECO:0000313" key="9">
    <source>
        <dbReference type="EMBL" id="CAI6353335.1"/>
    </source>
</evidence>
<evidence type="ECO:0000313" key="10">
    <source>
        <dbReference type="Proteomes" id="UP001160148"/>
    </source>
</evidence>
<feature type="compositionally biased region" description="Low complexity" evidence="8">
    <location>
        <begin position="1068"/>
        <end position="1077"/>
    </location>
</feature>
<sequence>MEENDYRRRYGLRVIQGRPWLLRGAGQGPLELYERGEELYTPLFTVMLVPSNLEDPNEELEFMLGDPLDPNRGLPLDMDANNTAEMLNERFLQMEHLIINDQDTVDAIQRLRNTLSTQDSTNWILLIVIIATMHPHPNDPPMVRFNPGRLSINRAARMLVGSRGIVHGWSGDMPNIINALQQHGDFSPFIWSYECSIDAETDGDSSFDSDSVGYESGSWKSGPRGVARGRPPVTGMSSLSEASTVITSDNESVHRMGTVSNADDADGSFRLKRFKGYMRRSAIERRERRAMRRARRETRNHYDWQRRLEDPAYDMEARRAEILAAESCRNESRAQELLNAERKTERVLHWCQTQQGIVAGMDSQLSPSDELVDYRLKDLRQSLCEQVSLTWMQFYGDQTAAEATPEEVDQLVFDCWMTPVRWIRQTGPNCGLAVLAMAARPILTCEAAMSSARDFGDNYNGLEDVDELNEVLKKAILDSTEKERRKAVHSINSTIHPAPDIDVPNLDDIQKEAIRSGYSGRGEMFSTQAMASLAKTHQTGRYNVTLVKRDLLDMTDEFNENDVGTDIIRSGIENYSIGPTDLNMDDEINELDQDIAPRTTSFENVNLQPSSSELTVVQRLMRGHLIAVCFDCDRSMMPSLTNGGSTAHWALLCGVIIGKPHKRQEKKIQQHDDELSDEDLLKYGYLYAYDPNATEFIPNGYIDRRVLDIENPIGRATTQSSRSNLENISVDDASIVEDDYDDTKQNFMEDASYNSYDIPDLDLNRDADRVWVIARHGKIGGRYAVWSLKELAKSNYQLRTPSDKILHSIPSEVKMQWGNKQQPIDCNTANLFLEKTESISIENNHDSKTYCNLDLAETDYKFLRSEKPIVELPVEIRLEENIMVIKNPVSEQIHVEELSPPLNIIPKPPSPPPIAQLSPPLLSTLPPTQPSPPPPPLPPTQLPPSPLSTSPPTQPSPPPPPPPPSQLIPPPPPPPPVAKTNMCDDYNEPPFVLPEGPRLDLCLARQFISFEPVRVPTIISDEDNQQTLNPLSTIQCHFSFKMNQDLKILDLTKNTTDRWSRQHRRKPSMSSSESSTSPDRQLTRPIEHCPVDHIANPEEHFVQSKSMKQIIQSQMDIKWPLQLKQLQPQIFSESIHPERIEYL</sequence>
<dbReference type="PANTHER" id="PTHR28631">
    <property type="entry name" value="UPF0692 PROTEIN C19ORF54"/>
    <property type="match status" value="1"/>
</dbReference>
<keyword evidence="10" id="KW-1185">Reference proteome</keyword>
<keyword evidence="2" id="KW-0645">Protease</keyword>
<reference evidence="9 10" key="1">
    <citation type="submission" date="2023-01" db="EMBL/GenBank/DDBJ databases">
        <authorList>
            <person name="Whitehead M."/>
        </authorList>
    </citation>
    <scope>NUCLEOTIDE SEQUENCE [LARGE SCALE GENOMIC DNA]</scope>
</reference>